<evidence type="ECO:0000313" key="3">
    <source>
        <dbReference type="Proteomes" id="UP001489004"/>
    </source>
</evidence>
<evidence type="ECO:0000256" key="1">
    <source>
        <dbReference type="SAM" id="Coils"/>
    </source>
</evidence>
<organism evidence="2 3">
    <name type="scientific">[Myrmecia] bisecta</name>
    <dbReference type="NCBI Taxonomy" id="41462"/>
    <lineage>
        <taxon>Eukaryota</taxon>
        <taxon>Viridiplantae</taxon>
        <taxon>Chlorophyta</taxon>
        <taxon>core chlorophytes</taxon>
        <taxon>Trebouxiophyceae</taxon>
        <taxon>Trebouxiales</taxon>
        <taxon>Trebouxiaceae</taxon>
        <taxon>Myrmecia</taxon>
    </lineage>
</organism>
<dbReference type="Proteomes" id="UP001489004">
    <property type="component" value="Unassembled WGS sequence"/>
</dbReference>
<dbReference type="EMBL" id="JALJOR010000010">
    <property type="protein sequence ID" value="KAK9810422.1"/>
    <property type="molecule type" value="Genomic_DNA"/>
</dbReference>
<evidence type="ECO:0000313" key="2">
    <source>
        <dbReference type="EMBL" id="KAK9810422.1"/>
    </source>
</evidence>
<reference evidence="2 3" key="1">
    <citation type="journal article" date="2024" name="Nat. Commun.">
        <title>Phylogenomics reveals the evolutionary origins of lichenization in chlorophyte algae.</title>
        <authorList>
            <person name="Puginier C."/>
            <person name="Libourel C."/>
            <person name="Otte J."/>
            <person name="Skaloud P."/>
            <person name="Haon M."/>
            <person name="Grisel S."/>
            <person name="Petersen M."/>
            <person name="Berrin J.G."/>
            <person name="Delaux P.M."/>
            <person name="Dal Grande F."/>
            <person name="Keller J."/>
        </authorList>
    </citation>
    <scope>NUCLEOTIDE SEQUENCE [LARGE SCALE GENOMIC DNA]</scope>
    <source>
        <strain evidence="2 3">SAG 2043</strain>
    </source>
</reference>
<feature type="coiled-coil region" evidence="1">
    <location>
        <begin position="86"/>
        <end position="113"/>
    </location>
</feature>
<sequence length="170" mass="18732">MDQPKAEPEQPSRVKQLSAELAEQVDSLPEVLRSQFPGLLVDYLVTVFKDSDGDDYRRYMPQQPCKRQTPTKWSLLEQMLGERSTDAAAEAELAAMDAAAERLQAEARQLEQTAMRPTSDLPFLQPIVSGSTNPADMQLVCCNQCKREALDGAVQEAAATSAFASWVKVA</sequence>
<accession>A0AAW1PNI9</accession>
<comment type="caution">
    <text evidence="2">The sequence shown here is derived from an EMBL/GenBank/DDBJ whole genome shotgun (WGS) entry which is preliminary data.</text>
</comment>
<dbReference type="AlphaFoldDB" id="A0AAW1PNI9"/>
<name>A0AAW1PNI9_9CHLO</name>
<proteinExistence type="predicted"/>
<gene>
    <name evidence="2" type="ORF">WJX72_010420</name>
</gene>
<keyword evidence="1" id="KW-0175">Coiled coil</keyword>
<keyword evidence="3" id="KW-1185">Reference proteome</keyword>
<protein>
    <submittedName>
        <fullName evidence="2">Uncharacterized protein</fullName>
    </submittedName>
</protein>